<dbReference type="FunCoup" id="A0A0C3A260">
    <property type="interactions" value="597"/>
</dbReference>
<keyword evidence="7" id="KW-1185">Reference proteome</keyword>
<evidence type="ECO:0000256" key="3">
    <source>
        <dbReference type="ARBA" id="ARBA00046343"/>
    </source>
</evidence>
<reference evidence="7" key="2">
    <citation type="submission" date="2015-01" db="EMBL/GenBank/DDBJ databases">
        <title>Evolutionary Origins and Diversification of the Mycorrhizal Mutualists.</title>
        <authorList>
            <consortium name="DOE Joint Genome Institute"/>
            <consortium name="Mycorrhizal Genomics Consortium"/>
            <person name="Kohler A."/>
            <person name="Kuo A."/>
            <person name="Nagy L.G."/>
            <person name="Floudas D."/>
            <person name="Copeland A."/>
            <person name="Barry K.W."/>
            <person name="Cichocki N."/>
            <person name="Veneault-Fourrey C."/>
            <person name="LaButti K."/>
            <person name="Lindquist E.A."/>
            <person name="Lipzen A."/>
            <person name="Lundell T."/>
            <person name="Morin E."/>
            <person name="Murat C."/>
            <person name="Riley R."/>
            <person name="Ohm R."/>
            <person name="Sun H."/>
            <person name="Tunlid A."/>
            <person name="Henrissat B."/>
            <person name="Grigoriev I.V."/>
            <person name="Hibbett D.S."/>
            <person name="Martin F."/>
        </authorList>
    </citation>
    <scope>NUCLEOTIDE SEQUENCE [LARGE SCALE GENOMIC DNA]</scope>
    <source>
        <strain evidence="7">Foug A</strain>
    </source>
</reference>
<evidence type="ECO:0000313" key="6">
    <source>
        <dbReference type="EMBL" id="KIM58757.1"/>
    </source>
</evidence>
<protein>
    <submittedName>
        <fullName evidence="6">Uncharacterized protein</fullName>
    </submittedName>
</protein>
<dbReference type="PROSITE" id="PS00678">
    <property type="entry name" value="WD_REPEATS_1"/>
    <property type="match status" value="1"/>
</dbReference>
<dbReference type="Pfam" id="PF00400">
    <property type="entry name" value="WD40"/>
    <property type="match status" value="2"/>
</dbReference>
<dbReference type="InterPro" id="IPR036322">
    <property type="entry name" value="WD40_repeat_dom_sf"/>
</dbReference>
<feature type="compositionally biased region" description="Polar residues" evidence="5">
    <location>
        <begin position="1"/>
        <end position="12"/>
    </location>
</feature>
<dbReference type="InterPro" id="IPR019775">
    <property type="entry name" value="WD40_repeat_CS"/>
</dbReference>
<accession>A0A0C3A260</accession>
<dbReference type="AlphaFoldDB" id="A0A0C3A260"/>
<dbReference type="PANTHER" id="PTHR22839:SF0">
    <property type="entry name" value="THO COMPLEX SUBUNIT 3"/>
    <property type="match status" value="1"/>
</dbReference>
<keyword evidence="1 4" id="KW-0853">WD repeat</keyword>
<dbReference type="SMART" id="SM00320">
    <property type="entry name" value="WD40"/>
    <property type="match status" value="4"/>
</dbReference>
<reference evidence="6 7" key="1">
    <citation type="submission" date="2014-04" db="EMBL/GenBank/DDBJ databases">
        <authorList>
            <consortium name="DOE Joint Genome Institute"/>
            <person name="Kuo A."/>
            <person name="Kohler A."/>
            <person name="Nagy L.G."/>
            <person name="Floudas D."/>
            <person name="Copeland A."/>
            <person name="Barry K.W."/>
            <person name="Cichocki N."/>
            <person name="Veneault-Fourrey C."/>
            <person name="LaButti K."/>
            <person name="Lindquist E.A."/>
            <person name="Lipzen A."/>
            <person name="Lundell T."/>
            <person name="Morin E."/>
            <person name="Murat C."/>
            <person name="Sun H."/>
            <person name="Tunlid A."/>
            <person name="Henrissat B."/>
            <person name="Grigoriev I.V."/>
            <person name="Hibbett D.S."/>
            <person name="Martin F."/>
            <person name="Nordberg H.P."/>
            <person name="Cantor M.N."/>
            <person name="Hua S.X."/>
        </authorList>
    </citation>
    <scope>NUCLEOTIDE SEQUENCE [LARGE SCALE GENOMIC DNA]</scope>
    <source>
        <strain evidence="6 7">Foug A</strain>
    </source>
</reference>
<dbReference type="Gene3D" id="2.130.10.10">
    <property type="entry name" value="YVTN repeat-like/Quinoprotein amine dehydrogenase"/>
    <property type="match status" value="2"/>
</dbReference>
<gene>
    <name evidence="6" type="ORF">SCLCIDRAFT_10117</name>
</gene>
<evidence type="ECO:0000256" key="4">
    <source>
        <dbReference type="PROSITE-ProRule" id="PRU00221"/>
    </source>
</evidence>
<dbReference type="HOGENOM" id="CLU_045202_0_0_1"/>
<name>A0A0C3A260_9AGAM</name>
<dbReference type="InterPro" id="IPR040132">
    <property type="entry name" value="Tex1/THOC3"/>
</dbReference>
<dbReference type="SUPFAM" id="SSF50978">
    <property type="entry name" value="WD40 repeat-like"/>
    <property type="match status" value="1"/>
</dbReference>
<dbReference type="OrthoDB" id="340259at2759"/>
<evidence type="ECO:0000256" key="1">
    <source>
        <dbReference type="ARBA" id="ARBA00022574"/>
    </source>
</evidence>
<feature type="region of interest" description="Disordered" evidence="5">
    <location>
        <begin position="1"/>
        <end position="29"/>
    </location>
</feature>
<dbReference type="Proteomes" id="UP000053989">
    <property type="component" value="Unassembled WGS sequence"/>
</dbReference>
<dbReference type="STRING" id="1036808.A0A0C3A260"/>
<dbReference type="PROSITE" id="PS50082">
    <property type="entry name" value="WD_REPEATS_2"/>
    <property type="match status" value="1"/>
</dbReference>
<evidence type="ECO:0000313" key="7">
    <source>
        <dbReference type="Proteomes" id="UP000053989"/>
    </source>
</evidence>
<evidence type="ECO:0000256" key="2">
    <source>
        <dbReference type="ARBA" id="ARBA00022737"/>
    </source>
</evidence>
<dbReference type="InterPro" id="IPR001680">
    <property type="entry name" value="WD40_rpt"/>
</dbReference>
<dbReference type="EMBL" id="KN822081">
    <property type="protein sequence ID" value="KIM58757.1"/>
    <property type="molecule type" value="Genomic_DNA"/>
</dbReference>
<dbReference type="PANTHER" id="PTHR22839">
    <property type="entry name" value="THO COMPLEX SUBUNIT 3 THO3"/>
    <property type="match status" value="1"/>
</dbReference>
<sequence length="367" mass="40610">MNMSNLHTTSTTRVEEEEIPQPQRPPSPPFYTTFAARGLHVQNFPAHKPRDLRIPSLQAITHVAWSCDGKRIAAVGIDKITRVWNPETSMEFRSATHFSGGHSDDVDHVSWNPTHSDLFCTSSQKDRRVVFWDARQSRHVQQIQLKGSPVQTNYSPDGRALLCPSAGHQLFFLTYGKDKDSSKEIWQTSDKDGSIVASTAMFNHTGDGIILTHHSEHTLRIMDYPSLTLRESPAAHVGGCVAVALDPRGRVWLWTRYLASGGYDSIVNIFDLNEWICARTIDTCENAINALSFSFDGEYLAIANSGSYIDICATETGMPIHRVGALAPSPTVTWHPSKYVFAYCGQTKLKEAQPPPAAVISLFGGGI</sequence>
<comment type="similarity">
    <text evidence="3">Belongs to the THOC3 family.</text>
</comment>
<dbReference type="GO" id="GO:0000445">
    <property type="term" value="C:THO complex part of transcription export complex"/>
    <property type="evidence" value="ECO:0007669"/>
    <property type="project" value="TreeGrafter"/>
</dbReference>
<dbReference type="InParanoid" id="A0A0C3A260"/>
<dbReference type="InterPro" id="IPR015943">
    <property type="entry name" value="WD40/YVTN_repeat-like_dom_sf"/>
</dbReference>
<keyword evidence="2" id="KW-0677">Repeat</keyword>
<evidence type="ECO:0000256" key="5">
    <source>
        <dbReference type="SAM" id="MobiDB-lite"/>
    </source>
</evidence>
<dbReference type="GO" id="GO:0006406">
    <property type="term" value="P:mRNA export from nucleus"/>
    <property type="evidence" value="ECO:0007669"/>
    <property type="project" value="InterPro"/>
</dbReference>
<proteinExistence type="inferred from homology"/>
<feature type="repeat" description="WD" evidence="4">
    <location>
        <begin position="99"/>
        <end position="142"/>
    </location>
</feature>
<organism evidence="6 7">
    <name type="scientific">Scleroderma citrinum Foug A</name>
    <dbReference type="NCBI Taxonomy" id="1036808"/>
    <lineage>
        <taxon>Eukaryota</taxon>
        <taxon>Fungi</taxon>
        <taxon>Dikarya</taxon>
        <taxon>Basidiomycota</taxon>
        <taxon>Agaricomycotina</taxon>
        <taxon>Agaricomycetes</taxon>
        <taxon>Agaricomycetidae</taxon>
        <taxon>Boletales</taxon>
        <taxon>Sclerodermatineae</taxon>
        <taxon>Sclerodermataceae</taxon>
        <taxon>Scleroderma</taxon>
    </lineage>
</organism>